<gene>
    <name evidence="1" type="ORF">Maq22A_c04815</name>
</gene>
<accession>A0A0C6FH20</accession>
<dbReference type="EMBL" id="AP014704">
    <property type="protein sequence ID" value="BAQ44369.1"/>
    <property type="molecule type" value="Genomic_DNA"/>
</dbReference>
<evidence type="ECO:0000313" key="1">
    <source>
        <dbReference type="EMBL" id="BAQ44369.1"/>
    </source>
</evidence>
<reference evidence="2" key="2">
    <citation type="submission" date="2015-01" db="EMBL/GenBank/DDBJ databases">
        <title>Complete genome sequence of Methylobacterium aquaticum strain 22A.</title>
        <authorList>
            <person name="Tani A."/>
            <person name="Ogura Y."/>
            <person name="Hayashi T."/>
        </authorList>
    </citation>
    <scope>NUCLEOTIDE SEQUENCE [LARGE SCALE GENOMIC DNA]</scope>
    <source>
        <strain evidence="2">MA-22A</strain>
    </source>
</reference>
<protein>
    <submittedName>
        <fullName evidence="1">Uncharacterized protein</fullName>
    </submittedName>
</protein>
<organism evidence="1 2">
    <name type="scientific">Methylobacterium aquaticum</name>
    <dbReference type="NCBI Taxonomy" id="270351"/>
    <lineage>
        <taxon>Bacteria</taxon>
        <taxon>Pseudomonadati</taxon>
        <taxon>Pseudomonadota</taxon>
        <taxon>Alphaproteobacteria</taxon>
        <taxon>Hyphomicrobiales</taxon>
        <taxon>Methylobacteriaceae</taxon>
        <taxon>Methylobacterium</taxon>
    </lineage>
</organism>
<dbReference type="RefSeq" id="WP_060845895.1">
    <property type="nucleotide sequence ID" value="NZ_AP014704.1"/>
</dbReference>
<dbReference type="KEGG" id="maqu:Maq22A_c04815"/>
<sequence length="77" mass="8165">MSTVSDLIAKWPSISDWARDLGLRPSHGTVIKHRGSIPVAYWPKMIAAAEQRGINGVTYEALALIHAAAARAEAGAA</sequence>
<dbReference type="Proteomes" id="UP000061432">
    <property type="component" value="Chromosome"/>
</dbReference>
<proteinExistence type="predicted"/>
<dbReference type="AlphaFoldDB" id="A0A0C6FH20"/>
<dbReference type="PATRIC" id="fig|270351.10.peg.928"/>
<name>A0A0C6FH20_9HYPH</name>
<evidence type="ECO:0000313" key="2">
    <source>
        <dbReference type="Proteomes" id="UP000061432"/>
    </source>
</evidence>
<dbReference type="OrthoDB" id="7923400at2"/>
<dbReference type="STRING" id="270351.Maq22A_c04815"/>
<reference evidence="1 2" key="1">
    <citation type="journal article" date="2015" name="Genome Announc.">
        <title>Complete Genome Sequence of Methylobacterium aquaticum Strain 22A, Isolated from Racomitrium japonicum Moss.</title>
        <authorList>
            <person name="Tani A."/>
            <person name="Ogura Y."/>
            <person name="Hayashi T."/>
            <person name="Kimbara K."/>
        </authorList>
    </citation>
    <scope>NUCLEOTIDE SEQUENCE [LARGE SCALE GENOMIC DNA]</scope>
    <source>
        <strain evidence="1 2">MA-22A</strain>
    </source>
</reference>